<dbReference type="InterPro" id="IPR036291">
    <property type="entry name" value="NAD(P)-bd_dom_sf"/>
</dbReference>
<dbReference type="SUPFAM" id="SSF52283">
    <property type="entry name" value="Formate/glycerate dehydrogenase catalytic domain-like"/>
    <property type="match status" value="1"/>
</dbReference>
<dbReference type="Pfam" id="PF00389">
    <property type="entry name" value="2-Hacid_dh"/>
    <property type="match status" value="1"/>
</dbReference>
<dbReference type="InterPro" id="IPR050857">
    <property type="entry name" value="D-2-hydroxyacid_DH"/>
</dbReference>
<evidence type="ECO:0000256" key="4">
    <source>
        <dbReference type="RuleBase" id="RU003719"/>
    </source>
</evidence>
<dbReference type="PANTHER" id="PTHR42789">
    <property type="entry name" value="D-ISOMER SPECIFIC 2-HYDROXYACID DEHYDROGENASE FAMILY PROTEIN (AFU_ORTHOLOGUE AFUA_6G10090)"/>
    <property type="match status" value="1"/>
</dbReference>
<evidence type="ECO:0000313" key="7">
    <source>
        <dbReference type="EMBL" id="GCB88643.1"/>
    </source>
</evidence>
<evidence type="ECO:0000259" key="5">
    <source>
        <dbReference type="Pfam" id="PF00389"/>
    </source>
</evidence>
<name>A0A401QTJ3_STRNR</name>
<organism evidence="7 8">
    <name type="scientific">Streptomyces noursei</name>
    <name type="common">Streptomyces albulus</name>
    <dbReference type="NCBI Taxonomy" id="1971"/>
    <lineage>
        <taxon>Bacteria</taxon>
        <taxon>Bacillati</taxon>
        <taxon>Actinomycetota</taxon>
        <taxon>Actinomycetes</taxon>
        <taxon>Kitasatosporales</taxon>
        <taxon>Streptomycetaceae</taxon>
        <taxon>Streptomyces</taxon>
    </lineage>
</organism>
<protein>
    <submittedName>
        <fullName evidence="7">D-3-phosphoglycerate dehydrogenase</fullName>
    </submittedName>
</protein>
<dbReference type="SUPFAM" id="SSF51735">
    <property type="entry name" value="NAD(P)-binding Rossmann-fold domains"/>
    <property type="match status" value="1"/>
</dbReference>
<gene>
    <name evidence="7" type="primary">serA</name>
    <name evidence="7" type="ORF">SALB_01314</name>
</gene>
<evidence type="ECO:0000313" key="8">
    <source>
        <dbReference type="Proteomes" id="UP000288351"/>
    </source>
</evidence>
<dbReference type="RefSeq" id="WP_016575992.1">
    <property type="nucleotide sequence ID" value="NZ_BHXC01000006.1"/>
</dbReference>
<dbReference type="InterPro" id="IPR006140">
    <property type="entry name" value="D-isomer_DH_NAD-bd"/>
</dbReference>
<dbReference type="GO" id="GO:0016616">
    <property type="term" value="F:oxidoreductase activity, acting on the CH-OH group of donors, NAD or NADP as acceptor"/>
    <property type="evidence" value="ECO:0007669"/>
    <property type="project" value="InterPro"/>
</dbReference>
<feature type="domain" description="D-isomer specific 2-hydroxyacid dehydrogenase NAD-binding" evidence="6">
    <location>
        <begin position="128"/>
        <end position="282"/>
    </location>
</feature>
<comment type="similarity">
    <text evidence="1 4">Belongs to the D-isomer specific 2-hydroxyacid dehydrogenase family.</text>
</comment>
<evidence type="ECO:0000256" key="2">
    <source>
        <dbReference type="ARBA" id="ARBA00023002"/>
    </source>
</evidence>
<sequence length="314" mass="32952">MGRLVMPECDGYPHLAELVRRCPGGDAVELHDGPCTTSSQLAERIRGARTVLHFFNGRPLDTDVLRGERPQQVVVAGPAAPVVDVDAARSAGIAVYDVPGLAADSVAEFTLTLLLMLAHRVPTAVGDATGWQPSAGRELTGRLLGIVGWGRIGSRVARLAQGIGMRVAAWSPSLDEDTARAAGVALLPLDTLLGSADAVSLHLRATPQTQEIIDARRLALLGPRALLVNTARAALLDMAELRRRLTAGLLGGVALDVFDVEPLPPGDPLRSHPNALVTPHMAWMTDDAVGRFLAAALAFATSGDAGTGPVRRLV</sequence>
<dbReference type="Proteomes" id="UP000288351">
    <property type="component" value="Unassembled WGS sequence"/>
</dbReference>
<reference evidence="7 8" key="1">
    <citation type="journal article" date="2019" name="Microbiol. Resour. Announc.">
        <title>Draft Genome Sequence of the Most Traditional epsilon-Poly-l-Lysine Producer, Streptomyces albulus NBRC14147.</title>
        <authorList>
            <person name="Yamanaka K."/>
            <person name="Hamano Y."/>
        </authorList>
    </citation>
    <scope>NUCLEOTIDE SEQUENCE [LARGE SCALE GENOMIC DNA]</scope>
    <source>
        <strain evidence="7 8">NBRC 14147</strain>
    </source>
</reference>
<dbReference type="PANTHER" id="PTHR42789:SF1">
    <property type="entry name" value="D-ISOMER SPECIFIC 2-HYDROXYACID DEHYDROGENASE FAMILY PROTEIN (AFU_ORTHOLOGUE AFUA_6G10090)"/>
    <property type="match status" value="1"/>
</dbReference>
<accession>A0A401QTJ3</accession>
<dbReference type="GO" id="GO:0051287">
    <property type="term" value="F:NAD binding"/>
    <property type="evidence" value="ECO:0007669"/>
    <property type="project" value="InterPro"/>
</dbReference>
<keyword evidence="2 4" id="KW-0560">Oxidoreductase</keyword>
<feature type="domain" description="D-isomer specific 2-hydroxyacid dehydrogenase catalytic" evidence="5">
    <location>
        <begin position="27"/>
        <end position="295"/>
    </location>
</feature>
<dbReference type="Pfam" id="PF02826">
    <property type="entry name" value="2-Hacid_dh_C"/>
    <property type="match status" value="1"/>
</dbReference>
<dbReference type="AlphaFoldDB" id="A0A401QTJ3"/>
<comment type="caution">
    <text evidence="7">The sequence shown here is derived from an EMBL/GenBank/DDBJ whole genome shotgun (WGS) entry which is preliminary data.</text>
</comment>
<evidence type="ECO:0000259" key="6">
    <source>
        <dbReference type="Pfam" id="PF02826"/>
    </source>
</evidence>
<keyword evidence="3" id="KW-0520">NAD</keyword>
<dbReference type="EMBL" id="BHXC01000006">
    <property type="protein sequence ID" value="GCB88643.1"/>
    <property type="molecule type" value="Genomic_DNA"/>
</dbReference>
<evidence type="ECO:0000256" key="3">
    <source>
        <dbReference type="ARBA" id="ARBA00023027"/>
    </source>
</evidence>
<evidence type="ECO:0000256" key="1">
    <source>
        <dbReference type="ARBA" id="ARBA00005854"/>
    </source>
</evidence>
<dbReference type="Gene3D" id="3.40.50.720">
    <property type="entry name" value="NAD(P)-binding Rossmann-like Domain"/>
    <property type="match status" value="2"/>
</dbReference>
<dbReference type="InterPro" id="IPR006139">
    <property type="entry name" value="D-isomer_2_OHA_DH_cat_dom"/>
</dbReference>
<proteinExistence type="inferred from homology"/>